<keyword evidence="5 7" id="KW-0687">Ribonucleoprotein</keyword>
<keyword evidence="2 7" id="KW-0699">rRNA-binding</keyword>
<dbReference type="InterPro" id="IPR036935">
    <property type="entry name" value="Ribosomal_bL9_N_sf"/>
</dbReference>
<reference evidence="10 12" key="2">
    <citation type="submission" date="2019-08" db="EMBL/GenBank/DDBJ databases">
        <title>Complete genome sequences of Francisella adeliensis (FSC1325 and FSC1326).</title>
        <authorList>
            <person name="Ohrman C."/>
            <person name="Uneklint I."/>
            <person name="Vallesi A."/>
            <person name="Karlsson L."/>
            <person name="Sjodin A."/>
        </authorList>
    </citation>
    <scope>NUCLEOTIDE SEQUENCE [LARGE SCALE GENOMIC DNA]</scope>
    <source>
        <strain evidence="10 12">FSC1325</strain>
    </source>
</reference>
<dbReference type="InterPro" id="IPR020069">
    <property type="entry name" value="Ribosomal_bL9_C"/>
</dbReference>
<evidence type="ECO:0000256" key="2">
    <source>
        <dbReference type="ARBA" id="ARBA00022730"/>
    </source>
</evidence>
<gene>
    <name evidence="7 10" type="primary">rplI</name>
    <name evidence="9" type="ORF">CDH04_05275</name>
    <name evidence="10" type="ORF">FZC43_05280</name>
</gene>
<keyword evidence="12" id="KW-1185">Reference proteome</keyword>
<comment type="function">
    <text evidence="7">Binds to the 23S rRNA.</text>
</comment>
<organism evidence="9 11">
    <name type="scientific">Francisella adeliensis</name>
    <dbReference type="NCBI Taxonomy" id="2007306"/>
    <lineage>
        <taxon>Bacteria</taxon>
        <taxon>Pseudomonadati</taxon>
        <taxon>Pseudomonadota</taxon>
        <taxon>Gammaproteobacteria</taxon>
        <taxon>Thiotrichales</taxon>
        <taxon>Francisellaceae</taxon>
        <taxon>Francisella</taxon>
    </lineage>
</organism>
<dbReference type="OrthoDB" id="9788336at2"/>
<dbReference type="InterPro" id="IPR020594">
    <property type="entry name" value="Ribosomal_bL9_bac/chp"/>
</dbReference>
<keyword evidence="4 7" id="KW-0689">Ribosomal protein</keyword>
<evidence type="ECO:0000256" key="4">
    <source>
        <dbReference type="ARBA" id="ARBA00022980"/>
    </source>
</evidence>
<dbReference type="SUPFAM" id="SSF55658">
    <property type="entry name" value="L9 N-domain-like"/>
    <property type="match status" value="1"/>
</dbReference>
<feature type="domain" description="Ribosomal protein L9" evidence="8">
    <location>
        <begin position="13"/>
        <end position="40"/>
    </location>
</feature>
<dbReference type="SUPFAM" id="SSF55653">
    <property type="entry name" value="Ribosomal protein L9 C-domain"/>
    <property type="match status" value="1"/>
</dbReference>
<keyword evidence="3 7" id="KW-0694">RNA-binding</keyword>
<evidence type="ECO:0000313" key="11">
    <source>
        <dbReference type="Proteomes" id="UP000251120"/>
    </source>
</evidence>
<accession>A0A2Z4XYM8</accession>
<evidence type="ECO:0000313" key="10">
    <source>
        <dbReference type="EMBL" id="QIW12101.1"/>
    </source>
</evidence>
<dbReference type="Pfam" id="PF03948">
    <property type="entry name" value="Ribosomal_L9_C"/>
    <property type="match status" value="1"/>
</dbReference>
<dbReference type="InterPro" id="IPR000244">
    <property type="entry name" value="Ribosomal_bL9"/>
</dbReference>
<protein>
    <recommendedName>
        <fullName evidence="6 7">Large ribosomal subunit protein bL9</fullName>
    </recommendedName>
</protein>
<evidence type="ECO:0000313" key="12">
    <source>
        <dbReference type="Proteomes" id="UP000681131"/>
    </source>
</evidence>
<dbReference type="HAMAP" id="MF_00503">
    <property type="entry name" value="Ribosomal_bL9"/>
    <property type="match status" value="1"/>
</dbReference>
<reference evidence="9 11" key="1">
    <citation type="submission" date="2017-06" db="EMBL/GenBank/DDBJ databases">
        <title>Complete genome of Francisella adeliensis.</title>
        <authorList>
            <person name="Vallesi A."/>
            <person name="Sjodin A."/>
        </authorList>
    </citation>
    <scope>NUCLEOTIDE SEQUENCE [LARGE SCALE GENOMIC DNA]</scope>
    <source>
        <strain evidence="9 11">FDC440</strain>
    </source>
</reference>
<dbReference type="Proteomes" id="UP000251120">
    <property type="component" value="Chromosome"/>
</dbReference>
<comment type="similarity">
    <text evidence="1 7">Belongs to the bacterial ribosomal protein bL9 family.</text>
</comment>
<sequence>MQVILKEKVENLGVLGDVVNVKPGYARNLLIPFGKAVQATEANVKVFEAQKADLEKAEKARFDAAKATAETINEKEFTIPAKAGEGGKLFGSVGTAEVAEAVSKNSGVEVSKSQVRMPEGVIRTTGEFELTVHVYTDVDADIKVKVVAAEG</sequence>
<dbReference type="InterPro" id="IPR036791">
    <property type="entry name" value="Ribosomal_bL9_C_sf"/>
</dbReference>
<dbReference type="NCBIfam" id="TIGR00158">
    <property type="entry name" value="L9"/>
    <property type="match status" value="1"/>
</dbReference>
<dbReference type="PANTHER" id="PTHR21368">
    <property type="entry name" value="50S RIBOSOMAL PROTEIN L9"/>
    <property type="match status" value="1"/>
</dbReference>
<dbReference type="Gene3D" id="3.40.5.10">
    <property type="entry name" value="Ribosomal protein L9, N-terminal domain"/>
    <property type="match status" value="1"/>
</dbReference>
<evidence type="ECO:0000256" key="6">
    <source>
        <dbReference type="ARBA" id="ARBA00035292"/>
    </source>
</evidence>
<dbReference type="EMBL" id="CP043424">
    <property type="protein sequence ID" value="QIW12101.1"/>
    <property type="molecule type" value="Genomic_DNA"/>
</dbReference>
<evidence type="ECO:0000256" key="3">
    <source>
        <dbReference type="ARBA" id="ARBA00022884"/>
    </source>
</evidence>
<evidence type="ECO:0000259" key="8">
    <source>
        <dbReference type="PROSITE" id="PS00651"/>
    </source>
</evidence>
<dbReference type="Pfam" id="PF01281">
    <property type="entry name" value="Ribosomal_L9_N"/>
    <property type="match status" value="1"/>
</dbReference>
<dbReference type="KEGG" id="fad:CDH04_05275"/>
<dbReference type="AlphaFoldDB" id="A0A2Z4XYM8"/>
<dbReference type="InterPro" id="IPR009027">
    <property type="entry name" value="Ribosomal_bL9/RNase_H1_N"/>
</dbReference>
<dbReference type="GO" id="GO:0019843">
    <property type="term" value="F:rRNA binding"/>
    <property type="evidence" value="ECO:0007669"/>
    <property type="project" value="UniProtKB-UniRule"/>
</dbReference>
<dbReference type="InterPro" id="IPR020070">
    <property type="entry name" value="Ribosomal_bL9_N"/>
</dbReference>
<name>A0A2Z4XYM8_9GAMM</name>
<dbReference type="GO" id="GO:0005840">
    <property type="term" value="C:ribosome"/>
    <property type="evidence" value="ECO:0007669"/>
    <property type="project" value="UniProtKB-KW"/>
</dbReference>
<dbReference type="GO" id="GO:0003735">
    <property type="term" value="F:structural constituent of ribosome"/>
    <property type="evidence" value="ECO:0007669"/>
    <property type="project" value="InterPro"/>
</dbReference>
<dbReference type="EMBL" id="CP021781">
    <property type="protein sequence ID" value="AXA33864.1"/>
    <property type="molecule type" value="Genomic_DNA"/>
</dbReference>
<evidence type="ECO:0000256" key="5">
    <source>
        <dbReference type="ARBA" id="ARBA00023274"/>
    </source>
</evidence>
<dbReference type="RefSeq" id="WP_112870038.1">
    <property type="nucleotide sequence ID" value="NZ_CP021781.1"/>
</dbReference>
<evidence type="ECO:0000256" key="7">
    <source>
        <dbReference type="HAMAP-Rule" id="MF_00503"/>
    </source>
</evidence>
<dbReference type="Proteomes" id="UP000681131">
    <property type="component" value="Chromosome"/>
</dbReference>
<evidence type="ECO:0000256" key="1">
    <source>
        <dbReference type="ARBA" id="ARBA00010605"/>
    </source>
</evidence>
<dbReference type="GO" id="GO:1990904">
    <property type="term" value="C:ribonucleoprotein complex"/>
    <property type="evidence" value="ECO:0007669"/>
    <property type="project" value="UniProtKB-KW"/>
</dbReference>
<dbReference type="PROSITE" id="PS00651">
    <property type="entry name" value="RIBOSOMAL_L9"/>
    <property type="match status" value="1"/>
</dbReference>
<evidence type="ECO:0000313" key="9">
    <source>
        <dbReference type="EMBL" id="AXA33864.1"/>
    </source>
</evidence>
<dbReference type="Gene3D" id="3.10.430.100">
    <property type="entry name" value="Ribosomal protein L9, C-terminal domain"/>
    <property type="match status" value="1"/>
</dbReference>
<dbReference type="GO" id="GO:0006412">
    <property type="term" value="P:translation"/>
    <property type="evidence" value="ECO:0007669"/>
    <property type="project" value="UniProtKB-UniRule"/>
</dbReference>
<proteinExistence type="inferred from homology"/>